<organism evidence="3 4">
    <name type="scientific">Smittium culicis</name>
    <dbReference type="NCBI Taxonomy" id="133412"/>
    <lineage>
        <taxon>Eukaryota</taxon>
        <taxon>Fungi</taxon>
        <taxon>Fungi incertae sedis</taxon>
        <taxon>Zoopagomycota</taxon>
        <taxon>Kickxellomycotina</taxon>
        <taxon>Harpellomycetes</taxon>
        <taxon>Harpellales</taxon>
        <taxon>Legeriomycetaceae</taxon>
        <taxon>Smittium</taxon>
    </lineage>
</organism>
<reference evidence="3 4" key="1">
    <citation type="submission" date="2017-01" db="EMBL/GenBank/DDBJ databases">
        <authorList>
            <person name="Mah S.A."/>
            <person name="Swanson W.J."/>
            <person name="Moy G.W."/>
            <person name="Vacquier V.D."/>
        </authorList>
    </citation>
    <scope>NUCLEOTIDE SEQUENCE [LARGE SCALE GENOMIC DNA]</scope>
    <source>
        <strain evidence="3 4">GSMNP</strain>
    </source>
</reference>
<accession>A0A1R1Y4P8</accession>
<dbReference type="EMBL" id="LSSN01005903">
    <property type="protein sequence ID" value="OMJ08018.1"/>
    <property type="molecule type" value="Genomic_DNA"/>
</dbReference>
<feature type="signal peptide" evidence="1">
    <location>
        <begin position="1"/>
        <end position="19"/>
    </location>
</feature>
<comment type="caution">
    <text evidence="3">The sequence shown here is derived from an EMBL/GenBank/DDBJ whole genome shotgun (WGS) entry which is preliminary data.</text>
</comment>
<name>A0A1R1Y4P8_9FUNG</name>
<evidence type="ECO:0000313" key="4">
    <source>
        <dbReference type="Proteomes" id="UP000187283"/>
    </source>
</evidence>
<dbReference type="OrthoDB" id="5701298at2759"/>
<sequence>MKVLTVKIVVVLLLKGISCQDGQGGNSGSILDDLENVKVAPQPGIQEVKGRNSNNGDSDSIINYVEIPPAAVFNMCAAQQRPGCIQNAQKCRDDAGECESKQAECIPRPVPYIPKPVSPEDVQFMYSFIYRTCDHGQCNLDFVLGKNCKDVHARLQTVGCPSKYNNLSAMYKAAEELYRTSVKMKQTSILGCTVYISWKYSYSRTGEGQRRGLMNVAGYGQMLS</sequence>
<evidence type="ECO:0000256" key="1">
    <source>
        <dbReference type="SAM" id="SignalP"/>
    </source>
</evidence>
<dbReference type="AlphaFoldDB" id="A0A1R1Y4P8"/>
<keyword evidence="1" id="KW-0732">Signal</keyword>
<proteinExistence type="predicted"/>
<dbReference type="EMBL" id="LSSN01000918">
    <property type="protein sequence ID" value="OMJ21775.1"/>
    <property type="molecule type" value="Genomic_DNA"/>
</dbReference>
<evidence type="ECO:0008006" key="5">
    <source>
        <dbReference type="Google" id="ProtNLM"/>
    </source>
</evidence>
<feature type="chain" id="PRO_5015069025" description="Secreted protein" evidence="1">
    <location>
        <begin position="20"/>
        <end position="224"/>
    </location>
</feature>
<keyword evidence="4" id="KW-1185">Reference proteome</keyword>
<gene>
    <name evidence="2" type="ORF">AYI70_g11820</name>
    <name evidence="3" type="ORF">AYI70_g3268</name>
</gene>
<protein>
    <recommendedName>
        <fullName evidence="5">Secreted protein</fullName>
    </recommendedName>
</protein>
<dbReference type="STRING" id="133412.A0A1R1Y4P8"/>
<evidence type="ECO:0000313" key="2">
    <source>
        <dbReference type="EMBL" id="OMJ08018.1"/>
    </source>
</evidence>
<dbReference type="Proteomes" id="UP000187283">
    <property type="component" value="Unassembled WGS sequence"/>
</dbReference>
<evidence type="ECO:0000313" key="3">
    <source>
        <dbReference type="EMBL" id="OMJ21775.1"/>
    </source>
</evidence>